<sequence>MCDQVLRCKKKTRVIKKPSTITGTICKMRWRNIRECYRKSIQKLSTKSGQSSKQLKCYKYAEQLGFLKSTLECRETVGSVSQDEKHYDIAEEESIQMPVQQEVTVPEAGPSQPTGNARKRKRHEINDNITLVMEYVQKREEKRTPVDAFLVLMKSMMDELDEDEFRTTRTYIFRYLQSMLAEKYKKCLRTSSASLTRQVLENIRDDLFRC</sequence>
<dbReference type="Proteomes" id="UP000694925">
    <property type="component" value="Unplaced"/>
</dbReference>
<keyword evidence="3" id="KW-1185">Reference proteome</keyword>
<evidence type="ECO:0000313" key="4">
    <source>
        <dbReference type="RefSeq" id="XP_026667909.1"/>
    </source>
</evidence>
<evidence type="ECO:0000259" key="2">
    <source>
        <dbReference type="Pfam" id="PF10545"/>
    </source>
</evidence>
<evidence type="ECO:0000256" key="1">
    <source>
        <dbReference type="SAM" id="MobiDB-lite"/>
    </source>
</evidence>
<proteinExistence type="predicted"/>
<dbReference type="AlphaFoldDB" id="A0AAJ7W993"/>
<reference evidence="4" key="1">
    <citation type="submission" date="2025-08" db="UniProtKB">
        <authorList>
            <consortium name="RefSeq"/>
        </authorList>
    </citation>
    <scope>IDENTIFICATION</scope>
    <source>
        <tissue evidence="4">Whole body</tissue>
    </source>
</reference>
<name>A0AAJ7W993_9HYME</name>
<feature type="domain" description="MADF" evidence="2">
    <location>
        <begin position="21"/>
        <end position="67"/>
    </location>
</feature>
<gene>
    <name evidence="4" type="primary">LOC113464112</name>
</gene>
<dbReference type="KEGG" id="ccal:113464112"/>
<dbReference type="InterPro" id="IPR006578">
    <property type="entry name" value="MADF-dom"/>
</dbReference>
<dbReference type="RefSeq" id="XP_026667909.1">
    <property type="nucleotide sequence ID" value="XM_026812108.1"/>
</dbReference>
<organism evidence="3 4">
    <name type="scientific">Ceratina calcarata</name>
    <dbReference type="NCBI Taxonomy" id="156304"/>
    <lineage>
        <taxon>Eukaryota</taxon>
        <taxon>Metazoa</taxon>
        <taxon>Ecdysozoa</taxon>
        <taxon>Arthropoda</taxon>
        <taxon>Hexapoda</taxon>
        <taxon>Insecta</taxon>
        <taxon>Pterygota</taxon>
        <taxon>Neoptera</taxon>
        <taxon>Endopterygota</taxon>
        <taxon>Hymenoptera</taxon>
        <taxon>Apocrita</taxon>
        <taxon>Aculeata</taxon>
        <taxon>Apoidea</taxon>
        <taxon>Anthophila</taxon>
        <taxon>Apidae</taxon>
        <taxon>Ceratina</taxon>
        <taxon>Zadontomerus</taxon>
    </lineage>
</organism>
<protein>
    <submittedName>
        <fullName evidence="4">Uncharacterized protein LOC113464112</fullName>
    </submittedName>
</protein>
<dbReference type="GeneID" id="113464112"/>
<accession>A0AAJ7W993</accession>
<evidence type="ECO:0000313" key="3">
    <source>
        <dbReference type="Proteomes" id="UP000694925"/>
    </source>
</evidence>
<dbReference type="Pfam" id="PF10545">
    <property type="entry name" value="MADF_DNA_bdg"/>
    <property type="match status" value="1"/>
</dbReference>
<feature type="region of interest" description="Disordered" evidence="1">
    <location>
        <begin position="103"/>
        <end position="123"/>
    </location>
</feature>